<dbReference type="InterPro" id="IPR012512">
    <property type="entry name" value="Albumin_I"/>
</dbReference>
<evidence type="ECO:0000256" key="5">
    <source>
        <dbReference type="ARBA" id="ARBA00023157"/>
    </source>
</evidence>
<evidence type="ECO:0000256" key="2">
    <source>
        <dbReference type="ARBA" id="ARBA00022761"/>
    </source>
</evidence>
<keyword evidence="9" id="KW-1185">Reference proteome</keyword>
<keyword evidence="1" id="KW-0800">Toxin</keyword>
<feature type="domain" description="Albumin I chain a" evidence="7">
    <location>
        <begin position="76"/>
        <end position="123"/>
    </location>
</feature>
<keyword evidence="2" id="KW-0758">Storage protein</keyword>
<evidence type="ECO:0000256" key="4">
    <source>
        <dbReference type="ARBA" id="ARBA00023129"/>
    </source>
</evidence>
<gene>
    <name evidence="8" type="ORF">PHAVU_011G204200g</name>
</gene>
<reference evidence="9" key="1">
    <citation type="journal article" date="2014" name="Nat. Genet.">
        <title>A reference genome for common bean and genome-wide analysis of dual domestications.</title>
        <authorList>
            <person name="Schmutz J."/>
            <person name="McClean P.E."/>
            <person name="Mamidi S."/>
            <person name="Wu G.A."/>
            <person name="Cannon S.B."/>
            <person name="Grimwood J."/>
            <person name="Jenkins J."/>
            <person name="Shu S."/>
            <person name="Song Q."/>
            <person name="Chavarro C."/>
            <person name="Torres-Torres M."/>
            <person name="Geffroy V."/>
            <person name="Moghaddam S.M."/>
            <person name="Gao D."/>
            <person name="Abernathy B."/>
            <person name="Barry K."/>
            <person name="Blair M."/>
            <person name="Brick M.A."/>
            <person name="Chovatia M."/>
            <person name="Gepts P."/>
            <person name="Goodstein D.M."/>
            <person name="Gonzales M."/>
            <person name="Hellsten U."/>
            <person name="Hyten D.L."/>
            <person name="Jia G."/>
            <person name="Kelly J.D."/>
            <person name="Kudrna D."/>
            <person name="Lee R."/>
            <person name="Richard M.M."/>
            <person name="Miklas P.N."/>
            <person name="Osorno J.M."/>
            <person name="Rodrigues J."/>
            <person name="Thareau V."/>
            <person name="Urrea C.A."/>
            <person name="Wang M."/>
            <person name="Yu Y."/>
            <person name="Zhang M."/>
            <person name="Wing R.A."/>
            <person name="Cregan P.B."/>
            <person name="Rokhsar D.S."/>
            <person name="Jackson S.A."/>
        </authorList>
    </citation>
    <scope>NUCLEOTIDE SEQUENCE [LARGE SCALE GENOMIC DNA]</scope>
    <source>
        <strain evidence="9">cv. G19833</strain>
    </source>
</reference>
<dbReference type="InterPro" id="IPR032000">
    <property type="entry name" value="Albumin_I_a"/>
</dbReference>
<dbReference type="SMR" id="V7ALK0"/>
<dbReference type="Pfam" id="PF08027">
    <property type="entry name" value="Albumin_I"/>
    <property type="match status" value="1"/>
</dbReference>
<dbReference type="Pfam" id="PF16720">
    <property type="entry name" value="Albumin_I_a"/>
    <property type="match status" value="1"/>
</dbReference>
<evidence type="ECO:0000256" key="6">
    <source>
        <dbReference type="SAM" id="SignalP"/>
    </source>
</evidence>
<proteinExistence type="predicted"/>
<keyword evidence="4" id="KW-0708">Seed storage protein</keyword>
<dbReference type="SUPFAM" id="SSF57059">
    <property type="entry name" value="omega toxin-like"/>
    <property type="match status" value="1"/>
</dbReference>
<organism evidence="8 9">
    <name type="scientific">Phaseolus vulgaris</name>
    <name type="common">Kidney bean</name>
    <name type="synonym">French bean</name>
    <dbReference type="NCBI Taxonomy" id="3885"/>
    <lineage>
        <taxon>Eukaryota</taxon>
        <taxon>Viridiplantae</taxon>
        <taxon>Streptophyta</taxon>
        <taxon>Embryophyta</taxon>
        <taxon>Tracheophyta</taxon>
        <taxon>Spermatophyta</taxon>
        <taxon>Magnoliopsida</taxon>
        <taxon>eudicotyledons</taxon>
        <taxon>Gunneridae</taxon>
        <taxon>Pentapetalae</taxon>
        <taxon>rosids</taxon>
        <taxon>fabids</taxon>
        <taxon>Fabales</taxon>
        <taxon>Fabaceae</taxon>
        <taxon>Papilionoideae</taxon>
        <taxon>50 kb inversion clade</taxon>
        <taxon>NPAAA clade</taxon>
        <taxon>indigoferoid/millettioid clade</taxon>
        <taxon>Phaseoleae</taxon>
        <taxon>Phaseolus</taxon>
    </lineage>
</organism>
<accession>V7ALK0</accession>
<dbReference type="GO" id="GO:0045735">
    <property type="term" value="F:nutrient reservoir activity"/>
    <property type="evidence" value="ECO:0007669"/>
    <property type="project" value="UniProtKB-KW"/>
</dbReference>
<dbReference type="AlphaFoldDB" id="V7ALK0"/>
<dbReference type="OrthoDB" id="1388106at2759"/>
<feature type="signal peptide" evidence="6">
    <location>
        <begin position="1"/>
        <end position="27"/>
    </location>
</feature>
<evidence type="ECO:0000256" key="1">
    <source>
        <dbReference type="ARBA" id="ARBA00022656"/>
    </source>
</evidence>
<name>V7ALK0_PHAVU</name>
<protein>
    <recommendedName>
        <fullName evidence="7">Albumin I chain a domain-containing protein</fullName>
    </recommendedName>
</protein>
<sequence>MGYVRVAPLALFLLATSIMFSMKKIEAVDCSGECSPFDMQPLCGSSDCSCVPAALFAGFCAYRSGLSSSVAKTIDEHPNLCESDEECIKKGSGNFCAPYPNHYVDYGWCFNSDSDELKGFLAMSRAISK</sequence>
<keyword evidence="5" id="KW-1015">Disulfide bond</keyword>
<dbReference type="Proteomes" id="UP000000226">
    <property type="component" value="Chromosome 11"/>
</dbReference>
<feature type="chain" id="PRO_5004753873" description="Albumin I chain a domain-containing protein" evidence="6">
    <location>
        <begin position="28"/>
        <end position="129"/>
    </location>
</feature>
<evidence type="ECO:0000313" key="8">
    <source>
        <dbReference type="EMBL" id="ESW05723.1"/>
    </source>
</evidence>
<evidence type="ECO:0000256" key="3">
    <source>
        <dbReference type="ARBA" id="ARBA00022854"/>
    </source>
</evidence>
<keyword evidence="3" id="KW-0960">Knottin</keyword>
<dbReference type="EMBL" id="CM002298">
    <property type="protein sequence ID" value="ESW05723.1"/>
    <property type="molecule type" value="Genomic_DNA"/>
</dbReference>
<evidence type="ECO:0000313" key="9">
    <source>
        <dbReference type="Proteomes" id="UP000000226"/>
    </source>
</evidence>
<evidence type="ECO:0000259" key="7">
    <source>
        <dbReference type="Pfam" id="PF16720"/>
    </source>
</evidence>
<keyword evidence="6" id="KW-0732">Signal</keyword>
<dbReference type="Gramene" id="ESW05723">
    <property type="protein sequence ID" value="ESW05723"/>
    <property type="gene ID" value="PHAVU_011G204200g"/>
</dbReference>
<dbReference type="GO" id="GO:0090729">
    <property type="term" value="F:toxin activity"/>
    <property type="evidence" value="ECO:0007669"/>
    <property type="project" value="UniProtKB-KW"/>
</dbReference>